<evidence type="ECO:0000256" key="1">
    <source>
        <dbReference type="SAM" id="MobiDB-lite"/>
    </source>
</evidence>
<feature type="region of interest" description="Disordered" evidence="1">
    <location>
        <begin position="1"/>
        <end position="74"/>
    </location>
</feature>
<organism evidence="2 3">
    <name type="scientific">Suillus luteus UH-Slu-Lm8-n1</name>
    <dbReference type="NCBI Taxonomy" id="930992"/>
    <lineage>
        <taxon>Eukaryota</taxon>
        <taxon>Fungi</taxon>
        <taxon>Dikarya</taxon>
        <taxon>Basidiomycota</taxon>
        <taxon>Agaricomycotina</taxon>
        <taxon>Agaricomycetes</taxon>
        <taxon>Agaricomycetidae</taxon>
        <taxon>Boletales</taxon>
        <taxon>Suillineae</taxon>
        <taxon>Suillaceae</taxon>
        <taxon>Suillus</taxon>
    </lineage>
</organism>
<gene>
    <name evidence="2" type="ORF">CY34DRAFT_19504</name>
</gene>
<evidence type="ECO:0000313" key="2">
    <source>
        <dbReference type="EMBL" id="KIK31852.1"/>
    </source>
</evidence>
<sequence>MKDKETSSIKATSQTARPYPSTPRPPSQTPRTGPLYFPPNTLPQDEESMEEQYSFLPDPPSSPGSPPDTPTPIHREICVTKPQNDLSVFQEPKVVQANETPADNAVPSDLNSSIHAPGNAMVDQTMGAPPSPPLPTRVQTAEEDSILAHLALAEANRSILSQNGVNHRTVLPQFTPTPIGGFPRVHMAHSAQIFDYLDNKVLLAWFQVEHPKFLRKPLSLRNAYVRVSLLSLTTYIKKPPPIRVSPPQPQGGRGSKDFPIGFLVHKVPEETRNLIVNQRIWSSPDITFEALPFNCSQPPELLFCLSGFTTSDTDLVRKAVTDVWAHDNHRHDIDDIFSQCGFQDDELVYKATRDLIKSIR</sequence>
<evidence type="ECO:0000313" key="3">
    <source>
        <dbReference type="Proteomes" id="UP000054485"/>
    </source>
</evidence>
<feature type="compositionally biased region" description="Pro residues" evidence="1">
    <location>
        <begin position="57"/>
        <end position="70"/>
    </location>
</feature>
<reference evidence="3" key="2">
    <citation type="submission" date="2015-01" db="EMBL/GenBank/DDBJ databases">
        <title>Evolutionary Origins and Diversification of the Mycorrhizal Mutualists.</title>
        <authorList>
            <consortium name="DOE Joint Genome Institute"/>
            <consortium name="Mycorrhizal Genomics Consortium"/>
            <person name="Kohler A."/>
            <person name="Kuo A."/>
            <person name="Nagy L.G."/>
            <person name="Floudas D."/>
            <person name="Copeland A."/>
            <person name="Barry K.W."/>
            <person name="Cichocki N."/>
            <person name="Veneault-Fourrey C."/>
            <person name="LaButti K."/>
            <person name="Lindquist E.A."/>
            <person name="Lipzen A."/>
            <person name="Lundell T."/>
            <person name="Morin E."/>
            <person name="Murat C."/>
            <person name="Riley R."/>
            <person name="Ohm R."/>
            <person name="Sun H."/>
            <person name="Tunlid A."/>
            <person name="Henrissat B."/>
            <person name="Grigoriev I.V."/>
            <person name="Hibbett D.S."/>
            <person name="Martin F."/>
        </authorList>
    </citation>
    <scope>NUCLEOTIDE SEQUENCE [LARGE SCALE GENOMIC DNA]</scope>
    <source>
        <strain evidence="3">UH-Slu-Lm8-n1</strain>
    </source>
</reference>
<dbReference type="InParanoid" id="A0A0D0AC89"/>
<protein>
    <submittedName>
        <fullName evidence="2">Uncharacterized protein</fullName>
    </submittedName>
</protein>
<accession>A0A0D0AC89</accession>
<dbReference type="EMBL" id="KN836587">
    <property type="protein sequence ID" value="KIK31852.1"/>
    <property type="molecule type" value="Genomic_DNA"/>
</dbReference>
<keyword evidence="3" id="KW-1185">Reference proteome</keyword>
<proteinExistence type="predicted"/>
<dbReference type="HOGENOM" id="CLU_045171_0_0_1"/>
<dbReference type="AlphaFoldDB" id="A0A0D0AC89"/>
<dbReference type="OrthoDB" id="3230575at2759"/>
<name>A0A0D0AC89_9AGAM</name>
<reference evidence="2 3" key="1">
    <citation type="submission" date="2014-04" db="EMBL/GenBank/DDBJ databases">
        <authorList>
            <consortium name="DOE Joint Genome Institute"/>
            <person name="Kuo A."/>
            <person name="Ruytinx J."/>
            <person name="Rineau F."/>
            <person name="Colpaert J."/>
            <person name="Kohler A."/>
            <person name="Nagy L.G."/>
            <person name="Floudas D."/>
            <person name="Copeland A."/>
            <person name="Barry K.W."/>
            <person name="Cichocki N."/>
            <person name="Veneault-Fourrey C."/>
            <person name="LaButti K."/>
            <person name="Lindquist E.A."/>
            <person name="Lipzen A."/>
            <person name="Lundell T."/>
            <person name="Morin E."/>
            <person name="Murat C."/>
            <person name="Sun H."/>
            <person name="Tunlid A."/>
            <person name="Henrissat B."/>
            <person name="Grigoriev I.V."/>
            <person name="Hibbett D.S."/>
            <person name="Martin F."/>
            <person name="Nordberg H.P."/>
            <person name="Cantor M.N."/>
            <person name="Hua S.X."/>
        </authorList>
    </citation>
    <scope>NUCLEOTIDE SEQUENCE [LARGE SCALE GENOMIC DNA]</scope>
    <source>
        <strain evidence="2 3">UH-Slu-Lm8-n1</strain>
    </source>
</reference>
<dbReference type="Proteomes" id="UP000054485">
    <property type="component" value="Unassembled WGS sequence"/>
</dbReference>